<proteinExistence type="predicted"/>
<evidence type="ECO:0000313" key="2">
    <source>
        <dbReference type="EMBL" id="MDV2476121.1"/>
    </source>
</evidence>
<organism evidence="2 3">
    <name type="scientific">Rhodococcus zopfii</name>
    <dbReference type="NCBI Taxonomy" id="43772"/>
    <lineage>
        <taxon>Bacteria</taxon>
        <taxon>Bacillati</taxon>
        <taxon>Actinomycetota</taxon>
        <taxon>Actinomycetes</taxon>
        <taxon>Mycobacteriales</taxon>
        <taxon>Nocardiaceae</taxon>
        <taxon>Rhodococcus</taxon>
    </lineage>
</organism>
<dbReference type="EMBL" id="WBMO01000001">
    <property type="protein sequence ID" value="MDV2476121.1"/>
    <property type="molecule type" value="Genomic_DNA"/>
</dbReference>
<reference evidence="2 3" key="1">
    <citation type="submission" date="2019-10" db="EMBL/GenBank/DDBJ databases">
        <title>Draft Genome Assembly of Rhodococcus zopfii DSM44189.</title>
        <authorList>
            <person name="Sutton J.M."/>
            <person name="Akob D.M."/>
            <person name="Bushman T.J."/>
        </authorList>
    </citation>
    <scope>NUCLEOTIDE SEQUENCE [LARGE SCALE GENOMIC DNA]</scope>
    <source>
        <strain evidence="2 3">DSM 44189</strain>
    </source>
</reference>
<dbReference type="Pfam" id="PF01661">
    <property type="entry name" value="Macro"/>
    <property type="match status" value="1"/>
</dbReference>
<dbReference type="PANTHER" id="PTHR11106">
    <property type="entry name" value="GANGLIOSIDE INDUCED DIFFERENTIATION ASSOCIATED PROTEIN 2-RELATED"/>
    <property type="match status" value="1"/>
</dbReference>
<keyword evidence="3" id="KW-1185">Reference proteome</keyword>
<comment type="caution">
    <text evidence="2">The sequence shown here is derived from an EMBL/GenBank/DDBJ whole genome shotgun (WGS) entry which is preliminary data.</text>
</comment>
<feature type="domain" description="Macro" evidence="1">
    <location>
        <begin position="1"/>
        <end position="172"/>
    </location>
</feature>
<evidence type="ECO:0000313" key="3">
    <source>
        <dbReference type="Proteomes" id="UP001275440"/>
    </source>
</evidence>
<dbReference type="Proteomes" id="UP001275440">
    <property type="component" value="Unassembled WGS sequence"/>
</dbReference>
<dbReference type="SUPFAM" id="SSF52949">
    <property type="entry name" value="Macro domain-like"/>
    <property type="match status" value="1"/>
</dbReference>
<dbReference type="PROSITE" id="PS51154">
    <property type="entry name" value="MACRO"/>
    <property type="match status" value="1"/>
</dbReference>
<dbReference type="PANTHER" id="PTHR11106:SF27">
    <property type="entry name" value="MACRO DOMAIN-CONTAINING PROTEIN"/>
    <property type="match status" value="1"/>
</dbReference>
<dbReference type="InterPro" id="IPR002589">
    <property type="entry name" value="Macro_dom"/>
</dbReference>
<sequence>MPVVDIVSGDITRIAADAIVNAANSSLLGGGGVDGAIHRVGGSDVHAACRNLRATTLPDGLPAGDAVATTAGLLPARWVIHAVGPVYSGTEDRSAILRSAYTRALVVADGLGAHTVTFPLISSGIYGWPVDDAARQAVAAIRASVTGVERAVMVAFDAVAEDALRRAATSTDR</sequence>
<dbReference type="SMART" id="SM00506">
    <property type="entry name" value="A1pp"/>
    <property type="match status" value="1"/>
</dbReference>
<dbReference type="NCBIfam" id="NF001664">
    <property type="entry name" value="PRK00431.1-6"/>
    <property type="match status" value="1"/>
</dbReference>
<dbReference type="InterPro" id="IPR043472">
    <property type="entry name" value="Macro_dom-like"/>
</dbReference>
<evidence type="ECO:0000259" key="1">
    <source>
        <dbReference type="PROSITE" id="PS51154"/>
    </source>
</evidence>
<gene>
    <name evidence="2" type="ORF">F8M49_13605</name>
</gene>
<dbReference type="Gene3D" id="3.40.220.10">
    <property type="entry name" value="Leucine Aminopeptidase, subunit E, domain 1"/>
    <property type="match status" value="1"/>
</dbReference>
<protein>
    <submittedName>
        <fullName evidence="2">O-acetyl-ADP-ribose deacetylase</fullName>
    </submittedName>
</protein>
<accession>A0ABU3WQ68</accession>
<name>A0ABU3WQ68_9NOCA</name>